<dbReference type="InterPro" id="IPR024747">
    <property type="entry name" value="Pyridox_Oxase-rel"/>
</dbReference>
<proteinExistence type="predicted"/>
<dbReference type="RefSeq" id="WP_184793005.1">
    <property type="nucleotide sequence ID" value="NZ_BONT01000103.1"/>
</dbReference>
<evidence type="ECO:0000313" key="2">
    <source>
        <dbReference type="Proteomes" id="UP000548476"/>
    </source>
</evidence>
<protein>
    <recommendedName>
        <fullName evidence="3">Pyridoxamine 5'-phosphate oxidase family protein</fullName>
    </recommendedName>
</protein>
<dbReference type="Gene3D" id="2.30.110.10">
    <property type="entry name" value="Electron Transport, Fmn-binding Protein, Chain A"/>
    <property type="match status" value="1"/>
</dbReference>
<name>A0A841FRL5_9ACTN</name>
<organism evidence="1 2">
    <name type="scientific">Phytomonospora endophytica</name>
    <dbReference type="NCBI Taxonomy" id="714109"/>
    <lineage>
        <taxon>Bacteria</taxon>
        <taxon>Bacillati</taxon>
        <taxon>Actinomycetota</taxon>
        <taxon>Actinomycetes</taxon>
        <taxon>Micromonosporales</taxon>
        <taxon>Micromonosporaceae</taxon>
        <taxon>Phytomonospora</taxon>
    </lineage>
</organism>
<dbReference type="AlphaFoldDB" id="A0A841FRL5"/>
<gene>
    <name evidence="1" type="ORF">HNR73_007830</name>
</gene>
<dbReference type="Proteomes" id="UP000548476">
    <property type="component" value="Unassembled WGS sequence"/>
</dbReference>
<evidence type="ECO:0000313" key="1">
    <source>
        <dbReference type="EMBL" id="MBB6039931.1"/>
    </source>
</evidence>
<dbReference type="SUPFAM" id="SSF50475">
    <property type="entry name" value="FMN-binding split barrel"/>
    <property type="match status" value="1"/>
</dbReference>
<reference evidence="1 2" key="1">
    <citation type="submission" date="2020-08" db="EMBL/GenBank/DDBJ databases">
        <title>Genomic Encyclopedia of Type Strains, Phase IV (KMG-IV): sequencing the most valuable type-strain genomes for metagenomic binning, comparative biology and taxonomic classification.</title>
        <authorList>
            <person name="Goeker M."/>
        </authorList>
    </citation>
    <scope>NUCLEOTIDE SEQUENCE [LARGE SCALE GENOMIC DNA]</scope>
    <source>
        <strain evidence="1 2">YIM 65646</strain>
    </source>
</reference>
<keyword evidence="2" id="KW-1185">Reference proteome</keyword>
<sequence>MHDLPTEEALRRVASVSLGRLVYFARALPAVWPTTHLVDGELIVVLAHRDSALCRGLRGSTIGEYVIAYEVDIFNGHLHTGWCVVVTGPVRFINEEEVENRVDLDALRSRIPDWADAEDIALLGIRAEVVTGYELGTDSDVGELTSTA</sequence>
<dbReference type="InterPro" id="IPR012349">
    <property type="entry name" value="Split_barrel_FMN-bd"/>
</dbReference>
<accession>A0A841FRL5</accession>
<dbReference type="EMBL" id="JACHGT010000027">
    <property type="protein sequence ID" value="MBB6039931.1"/>
    <property type="molecule type" value="Genomic_DNA"/>
</dbReference>
<dbReference type="Pfam" id="PF12900">
    <property type="entry name" value="Pyridox_ox_2"/>
    <property type="match status" value="1"/>
</dbReference>
<comment type="caution">
    <text evidence="1">The sequence shown here is derived from an EMBL/GenBank/DDBJ whole genome shotgun (WGS) entry which is preliminary data.</text>
</comment>
<evidence type="ECO:0008006" key="3">
    <source>
        <dbReference type="Google" id="ProtNLM"/>
    </source>
</evidence>